<proteinExistence type="inferred from homology"/>
<keyword evidence="3 8" id="KW-0819">tRNA processing</keyword>
<feature type="domain" description="CMP/dCMP-type deaminase" evidence="9">
    <location>
        <begin position="47"/>
        <end position="157"/>
    </location>
</feature>
<gene>
    <name evidence="8 10" type="primary">tadA</name>
    <name evidence="10" type="ORF">GCM10011511_36240</name>
</gene>
<comment type="function">
    <text evidence="8">Catalyzes the deamination of adenosine to inosine at the wobble position 34 of tRNA(Arg2).</text>
</comment>
<dbReference type="InterPro" id="IPR016192">
    <property type="entry name" value="APOBEC/CMP_deaminase_Zn-bd"/>
</dbReference>
<dbReference type="EC" id="3.5.4.33" evidence="8"/>
<comment type="catalytic activity">
    <reaction evidence="7 8">
        <text>adenosine(34) in tRNA + H2O + H(+) = inosine(34) in tRNA + NH4(+)</text>
        <dbReference type="Rhea" id="RHEA:43168"/>
        <dbReference type="Rhea" id="RHEA-COMP:10373"/>
        <dbReference type="Rhea" id="RHEA-COMP:10374"/>
        <dbReference type="ChEBI" id="CHEBI:15377"/>
        <dbReference type="ChEBI" id="CHEBI:15378"/>
        <dbReference type="ChEBI" id="CHEBI:28938"/>
        <dbReference type="ChEBI" id="CHEBI:74411"/>
        <dbReference type="ChEBI" id="CHEBI:82852"/>
        <dbReference type="EC" id="3.5.4.33"/>
    </reaction>
</comment>
<feature type="binding site" evidence="8">
    <location>
        <position position="98"/>
    </location>
    <ligand>
        <name>Zn(2+)</name>
        <dbReference type="ChEBI" id="CHEBI:29105"/>
        <note>catalytic</note>
    </ligand>
</feature>
<dbReference type="PANTHER" id="PTHR11079">
    <property type="entry name" value="CYTOSINE DEAMINASE FAMILY MEMBER"/>
    <property type="match status" value="1"/>
</dbReference>
<comment type="subunit">
    <text evidence="2 8">Homodimer.</text>
</comment>
<comment type="similarity">
    <text evidence="1">Belongs to the cytidine and deoxycytidylate deaminase family. ADAT2 subfamily.</text>
</comment>
<dbReference type="PROSITE" id="PS51747">
    <property type="entry name" value="CYT_DCMP_DEAMINASES_2"/>
    <property type="match status" value="1"/>
</dbReference>
<evidence type="ECO:0000256" key="5">
    <source>
        <dbReference type="ARBA" id="ARBA00022801"/>
    </source>
</evidence>
<comment type="caution">
    <text evidence="10">The sequence shown here is derived from an EMBL/GenBank/DDBJ whole genome shotgun (WGS) entry which is preliminary data.</text>
</comment>
<dbReference type="PANTHER" id="PTHR11079:SF202">
    <property type="entry name" value="TRNA-SPECIFIC ADENOSINE DEAMINASE"/>
    <property type="match status" value="1"/>
</dbReference>
<evidence type="ECO:0000256" key="3">
    <source>
        <dbReference type="ARBA" id="ARBA00022694"/>
    </source>
</evidence>
<dbReference type="Gene3D" id="3.40.140.10">
    <property type="entry name" value="Cytidine Deaminase, domain 2"/>
    <property type="match status" value="1"/>
</dbReference>
<dbReference type="GO" id="GO:0002100">
    <property type="term" value="P:tRNA wobble adenosine to inosine editing"/>
    <property type="evidence" value="ECO:0007669"/>
    <property type="project" value="UniProtKB-UniRule"/>
</dbReference>
<dbReference type="Proteomes" id="UP000607559">
    <property type="component" value="Unassembled WGS sequence"/>
</dbReference>
<name>A0A8J2UFN3_9BACT</name>
<evidence type="ECO:0000256" key="4">
    <source>
        <dbReference type="ARBA" id="ARBA00022723"/>
    </source>
</evidence>
<evidence type="ECO:0000256" key="2">
    <source>
        <dbReference type="ARBA" id="ARBA00011738"/>
    </source>
</evidence>
<evidence type="ECO:0000256" key="1">
    <source>
        <dbReference type="ARBA" id="ARBA00010669"/>
    </source>
</evidence>
<dbReference type="CDD" id="cd01285">
    <property type="entry name" value="nucleoside_deaminase"/>
    <property type="match status" value="1"/>
</dbReference>
<keyword evidence="4 8" id="KW-0479">Metal-binding</keyword>
<dbReference type="EMBL" id="BMJC01000004">
    <property type="protein sequence ID" value="GGB09467.1"/>
    <property type="molecule type" value="Genomic_DNA"/>
</dbReference>
<reference evidence="10" key="2">
    <citation type="submission" date="2020-09" db="EMBL/GenBank/DDBJ databases">
        <authorList>
            <person name="Sun Q."/>
            <person name="Zhou Y."/>
        </authorList>
    </citation>
    <scope>NUCLEOTIDE SEQUENCE</scope>
    <source>
        <strain evidence="10">CGMCC 1.15448</strain>
    </source>
</reference>
<dbReference type="InterPro" id="IPR028883">
    <property type="entry name" value="tRNA_aden_deaminase"/>
</dbReference>
<dbReference type="PROSITE" id="PS00903">
    <property type="entry name" value="CYT_DCMP_DEAMINASES_1"/>
    <property type="match status" value="1"/>
</dbReference>
<feature type="active site" description="Proton donor" evidence="8">
    <location>
        <position position="100"/>
    </location>
</feature>
<reference evidence="10" key="1">
    <citation type="journal article" date="2014" name="Int. J. Syst. Evol. Microbiol.">
        <title>Complete genome sequence of Corynebacterium casei LMG S-19264T (=DSM 44701T), isolated from a smear-ripened cheese.</title>
        <authorList>
            <consortium name="US DOE Joint Genome Institute (JGI-PGF)"/>
            <person name="Walter F."/>
            <person name="Albersmeier A."/>
            <person name="Kalinowski J."/>
            <person name="Ruckert C."/>
        </authorList>
    </citation>
    <scope>NUCLEOTIDE SEQUENCE</scope>
    <source>
        <strain evidence="10">CGMCC 1.15448</strain>
    </source>
</reference>
<dbReference type="GO" id="GO:0008270">
    <property type="term" value="F:zinc ion binding"/>
    <property type="evidence" value="ECO:0007669"/>
    <property type="project" value="UniProtKB-UniRule"/>
</dbReference>
<dbReference type="AlphaFoldDB" id="A0A8J2UFN3"/>
<dbReference type="InterPro" id="IPR016193">
    <property type="entry name" value="Cytidine_deaminase-like"/>
</dbReference>
<evidence type="ECO:0000256" key="8">
    <source>
        <dbReference type="HAMAP-Rule" id="MF_00972"/>
    </source>
</evidence>
<evidence type="ECO:0000256" key="6">
    <source>
        <dbReference type="ARBA" id="ARBA00022833"/>
    </source>
</evidence>
<dbReference type="GO" id="GO:0052717">
    <property type="term" value="F:tRNA-specific adenosine-34 deaminase activity"/>
    <property type="evidence" value="ECO:0007669"/>
    <property type="project" value="UniProtKB-UniRule"/>
</dbReference>
<protein>
    <recommendedName>
        <fullName evidence="8">tRNA-specific adenosine deaminase</fullName>
        <ecNumber evidence="8">3.5.4.33</ecNumber>
    </recommendedName>
</protein>
<keyword evidence="5 8" id="KW-0378">Hydrolase</keyword>
<dbReference type="HAMAP" id="MF_00972">
    <property type="entry name" value="tRNA_aden_deaminase"/>
    <property type="match status" value="1"/>
</dbReference>
<evidence type="ECO:0000259" key="9">
    <source>
        <dbReference type="PROSITE" id="PS51747"/>
    </source>
</evidence>
<accession>A0A8J2UFN3</accession>
<evidence type="ECO:0000313" key="11">
    <source>
        <dbReference type="Proteomes" id="UP000607559"/>
    </source>
</evidence>
<organism evidence="10 11">
    <name type="scientific">Puia dinghuensis</name>
    <dbReference type="NCBI Taxonomy" id="1792502"/>
    <lineage>
        <taxon>Bacteria</taxon>
        <taxon>Pseudomonadati</taxon>
        <taxon>Bacteroidota</taxon>
        <taxon>Chitinophagia</taxon>
        <taxon>Chitinophagales</taxon>
        <taxon>Chitinophagaceae</taxon>
        <taxon>Puia</taxon>
    </lineage>
</organism>
<evidence type="ECO:0000256" key="7">
    <source>
        <dbReference type="ARBA" id="ARBA00048045"/>
    </source>
</evidence>
<evidence type="ECO:0000313" key="10">
    <source>
        <dbReference type="EMBL" id="GGB09467.1"/>
    </source>
</evidence>
<dbReference type="SUPFAM" id="SSF53927">
    <property type="entry name" value="Cytidine deaminase-like"/>
    <property type="match status" value="1"/>
</dbReference>
<keyword evidence="6 8" id="KW-0862">Zinc</keyword>
<comment type="cofactor">
    <cofactor evidence="8">
        <name>Zn(2+)</name>
        <dbReference type="ChEBI" id="CHEBI:29105"/>
    </cofactor>
    <text evidence="8">Binds 1 zinc ion per subunit.</text>
</comment>
<dbReference type="Pfam" id="PF00383">
    <property type="entry name" value="dCMP_cyt_deam_1"/>
    <property type="match status" value="1"/>
</dbReference>
<keyword evidence="11" id="KW-1185">Reference proteome</keyword>
<feature type="binding site" evidence="8">
    <location>
        <position position="128"/>
    </location>
    <ligand>
        <name>Zn(2+)</name>
        <dbReference type="ChEBI" id="CHEBI:29105"/>
        <note>catalytic</note>
    </ligand>
</feature>
<dbReference type="InterPro" id="IPR002125">
    <property type="entry name" value="CMP_dCMP_dom"/>
</dbReference>
<feature type="binding site" evidence="8">
    <location>
        <position position="131"/>
    </location>
    <ligand>
        <name>Zn(2+)</name>
        <dbReference type="ChEBI" id="CHEBI:29105"/>
        <note>catalytic</note>
    </ligand>
</feature>
<sequence>MQLLPPPGIGAGGAGLKISAHRPEIGKEAWIVHGLNFGKNFVILQPMNDEYFMQQALKEARLAYEEDEVPIGAVVVMANRVIARGHNQTERLNDCTAHAEIIALTSAFNHLGSKYLPEATLYVTIEPCLMCAGALYWSKIGRVVFGAEDEKNGYRRGIGAQPAPWPFHPKTELVKGVLSEDCATLMRDFFRSKR</sequence>